<reference evidence="1" key="1">
    <citation type="submission" date="2020-04" db="EMBL/GenBank/DDBJ databases">
        <authorList>
            <person name="Alioto T."/>
            <person name="Alioto T."/>
            <person name="Gomez Garrido J."/>
        </authorList>
    </citation>
    <scope>NUCLEOTIDE SEQUENCE</scope>
    <source>
        <strain evidence="1">A484AB</strain>
    </source>
</reference>
<dbReference type="EMBL" id="CACRXK020006406">
    <property type="protein sequence ID" value="CAB4009299.1"/>
    <property type="molecule type" value="Genomic_DNA"/>
</dbReference>
<accession>A0A7D9EG78</accession>
<gene>
    <name evidence="1" type="ORF">PACLA_8A030513</name>
</gene>
<name>A0A7D9EG78_PARCT</name>
<evidence type="ECO:0000313" key="1">
    <source>
        <dbReference type="EMBL" id="CAB4009299.1"/>
    </source>
</evidence>
<evidence type="ECO:0000313" key="2">
    <source>
        <dbReference type="Proteomes" id="UP001152795"/>
    </source>
</evidence>
<feature type="non-terminal residue" evidence="1">
    <location>
        <position position="217"/>
    </location>
</feature>
<protein>
    <submittedName>
        <fullName evidence="1">Uncharacterized protein</fullName>
    </submittedName>
</protein>
<organism evidence="1 2">
    <name type="scientific">Paramuricea clavata</name>
    <name type="common">Red gorgonian</name>
    <name type="synonym">Violescent sea-whip</name>
    <dbReference type="NCBI Taxonomy" id="317549"/>
    <lineage>
        <taxon>Eukaryota</taxon>
        <taxon>Metazoa</taxon>
        <taxon>Cnidaria</taxon>
        <taxon>Anthozoa</taxon>
        <taxon>Octocorallia</taxon>
        <taxon>Malacalcyonacea</taxon>
        <taxon>Plexauridae</taxon>
        <taxon>Paramuricea</taxon>
    </lineage>
</organism>
<dbReference type="OrthoDB" id="5984372at2759"/>
<dbReference type="AlphaFoldDB" id="A0A7D9EG78"/>
<comment type="caution">
    <text evidence="1">The sequence shown here is derived from an EMBL/GenBank/DDBJ whole genome shotgun (WGS) entry which is preliminary data.</text>
</comment>
<keyword evidence="2" id="KW-1185">Reference proteome</keyword>
<sequence>WRKTVPHLQGTIITFNLKCDRGSGRFESNCLRAKVLGQWKSVKPSTCLVASWWDSFDVEGWSKCSDNNLFITGFFRNRYNRGGHLILLLEYAKCCSLIPAFKGQSADCKIANWWTSLNRNNQWSFCPSGYFLNGLYRTSGHGLHNIEEGRCCRPSNHPDRYGSCYNEDVAVSFNTEGWSSCSKAGYYITGVYRGSGKDELDNIDKFRCCQMAIGKGE</sequence>
<dbReference type="Proteomes" id="UP001152795">
    <property type="component" value="Unassembled WGS sequence"/>
</dbReference>
<proteinExistence type="predicted"/>